<feature type="transmembrane region" description="Helical" evidence="13">
    <location>
        <begin position="284"/>
        <end position="305"/>
    </location>
</feature>
<keyword evidence="7" id="KW-0630">Potassium</keyword>
<evidence type="ECO:0000256" key="12">
    <source>
        <dbReference type="SAM" id="Coils"/>
    </source>
</evidence>
<organism evidence="15 16">
    <name type="scientific">Cymbomonas tetramitiformis</name>
    <dbReference type="NCBI Taxonomy" id="36881"/>
    <lineage>
        <taxon>Eukaryota</taxon>
        <taxon>Viridiplantae</taxon>
        <taxon>Chlorophyta</taxon>
        <taxon>Pyramimonadophyceae</taxon>
        <taxon>Pyramimonadales</taxon>
        <taxon>Pyramimonadaceae</taxon>
        <taxon>Cymbomonas</taxon>
    </lineage>
</organism>
<feature type="transmembrane region" description="Helical" evidence="13">
    <location>
        <begin position="317"/>
        <end position="336"/>
    </location>
</feature>
<evidence type="ECO:0000256" key="5">
    <source>
        <dbReference type="ARBA" id="ARBA00022826"/>
    </source>
</evidence>
<dbReference type="EMBL" id="LGRX02005703">
    <property type="protein sequence ID" value="KAK3277987.1"/>
    <property type="molecule type" value="Genomic_DNA"/>
</dbReference>
<keyword evidence="5" id="KW-0631">Potassium channel</keyword>
<evidence type="ECO:0000313" key="15">
    <source>
        <dbReference type="EMBL" id="KAK3277987.1"/>
    </source>
</evidence>
<keyword evidence="6" id="KW-0851">Voltage-gated channel</keyword>
<name>A0AAE0GH76_9CHLO</name>
<dbReference type="FunFam" id="1.20.120.350:FF:000091">
    <property type="entry name" value="Predicted protein"/>
    <property type="match status" value="1"/>
</dbReference>
<feature type="transmembrane region" description="Helical" evidence="13">
    <location>
        <begin position="183"/>
        <end position="204"/>
    </location>
</feature>
<dbReference type="InterPro" id="IPR028325">
    <property type="entry name" value="VG_K_chnl"/>
</dbReference>
<dbReference type="Proteomes" id="UP001190700">
    <property type="component" value="Unassembled WGS sequence"/>
</dbReference>
<comment type="caution">
    <text evidence="15">The sequence shown here is derived from an EMBL/GenBank/DDBJ whole genome shotgun (WGS) entry which is preliminary data.</text>
</comment>
<feature type="coiled-coil region" evidence="12">
    <location>
        <begin position="403"/>
        <end position="430"/>
    </location>
</feature>
<evidence type="ECO:0000256" key="7">
    <source>
        <dbReference type="ARBA" id="ARBA00022958"/>
    </source>
</evidence>
<feature type="transmembrane region" description="Helical" evidence="13">
    <location>
        <begin position="348"/>
        <end position="370"/>
    </location>
</feature>
<feature type="transmembrane region" description="Helical" evidence="13">
    <location>
        <begin position="216"/>
        <end position="234"/>
    </location>
</feature>
<dbReference type="GO" id="GO:0005249">
    <property type="term" value="F:voltage-gated potassium channel activity"/>
    <property type="evidence" value="ECO:0007669"/>
    <property type="project" value="InterPro"/>
</dbReference>
<dbReference type="GO" id="GO:0008076">
    <property type="term" value="C:voltage-gated potassium channel complex"/>
    <property type="evidence" value="ECO:0007669"/>
    <property type="project" value="InterPro"/>
</dbReference>
<evidence type="ECO:0000256" key="9">
    <source>
        <dbReference type="ARBA" id="ARBA00023065"/>
    </source>
</evidence>
<keyword evidence="11" id="KW-0407">Ion channel</keyword>
<evidence type="ECO:0000256" key="11">
    <source>
        <dbReference type="ARBA" id="ARBA00023303"/>
    </source>
</evidence>
<accession>A0AAE0GH76</accession>
<comment type="subcellular location">
    <subcellularLocation>
        <location evidence="1">Membrane</location>
        <topology evidence="1">Multi-pass membrane protein</topology>
    </subcellularLocation>
</comment>
<evidence type="ECO:0000256" key="10">
    <source>
        <dbReference type="ARBA" id="ARBA00023136"/>
    </source>
</evidence>
<dbReference type="Pfam" id="PF00520">
    <property type="entry name" value="Ion_trans"/>
    <property type="match status" value="1"/>
</dbReference>
<dbReference type="SUPFAM" id="SSF81324">
    <property type="entry name" value="Voltage-gated potassium channels"/>
    <property type="match status" value="1"/>
</dbReference>
<keyword evidence="2" id="KW-0813">Transport</keyword>
<evidence type="ECO:0000256" key="6">
    <source>
        <dbReference type="ARBA" id="ARBA00022882"/>
    </source>
</evidence>
<proteinExistence type="predicted"/>
<dbReference type="FunFam" id="1.10.287.70:FF:000097">
    <property type="entry name" value="Potassium voltage-gated channel subfamily G member 3"/>
    <property type="match status" value="1"/>
</dbReference>
<feature type="domain" description="Ion transport" evidence="14">
    <location>
        <begin position="155"/>
        <end position="374"/>
    </location>
</feature>
<evidence type="ECO:0000256" key="4">
    <source>
        <dbReference type="ARBA" id="ARBA00022692"/>
    </source>
</evidence>
<reference evidence="15 16" key="1">
    <citation type="journal article" date="2015" name="Genome Biol. Evol.">
        <title>Comparative Genomics of a Bacterivorous Green Alga Reveals Evolutionary Causalities and Consequences of Phago-Mixotrophic Mode of Nutrition.</title>
        <authorList>
            <person name="Burns J.A."/>
            <person name="Paasch A."/>
            <person name="Narechania A."/>
            <person name="Kim E."/>
        </authorList>
    </citation>
    <scope>NUCLEOTIDE SEQUENCE [LARGE SCALE GENOMIC DNA]</scope>
    <source>
        <strain evidence="15 16">PLY_AMNH</strain>
    </source>
</reference>
<dbReference type="Gene3D" id="1.10.287.70">
    <property type="match status" value="1"/>
</dbReference>
<feature type="transmembrane region" description="Helical" evidence="13">
    <location>
        <begin position="152"/>
        <end position="171"/>
    </location>
</feature>
<evidence type="ECO:0000259" key="14">
    <source>
        <dbReference type="Pfam" id="PF00520"/>
    </source>
</evidence>
<evidence type="ECO:0000256" key="3">
    <source>
        <dbReference type="ARBA" id="ARBA00022538"/>
    </source>
</evidence>
<dbReference type="Gene3D" id="1.20.120.350">
    <property type="entry name" value="Voltage-gated potassium channels. Chain C"/>
    <property type="match status" value="1"/>
</dbReference>
<evidence type="ECO:0000256" key="13">
    <source>
        <dbReference type="SAM" id="Phobius"/>
    </source>
</evidence>
<dbReference type="PANTHER" id="PTHR11537:SF254">
    <property type="entry name" value="POTASSIUM VOLTAGE-GATED CHANNEL PROTEIN SHAB"/>
    <property type="match status" value="1"/>
</dbReference>
<keyword evidence="8 13" id="KW-1133">Transmembrane helix</keyword>
<dbReference type="AlphaFoldDB" id="A0AAE0GH76"/>
<evidence type="ECO:0000256" key="1">
    <source>
        <dbReference type="ARBA" id="ARBA00004141"/>
    </source>
</evidence>
<protein>
    <recommendedName>
        <fullName evidence="14">Ion transport domain-containing protein</fullName>
    </recommendedName>
</protein>
<dbReference type="PANTHER" id="PTHR11537">
    <property type="entry name" value="VOLTAGE-GATED POTASSIUM CHANNEL"/>
    <property type="match status" value="1"/>
</dbReference>
<dbReference type="PRINTS" id="PR00169">
    <property type="entry name" value="KCHANNEL"/>
</dbReference>
<dbReference type="GO" id="GO:0001508">
    <property type="term" value="P:action potential"/>
    <property type="evidence" value="ECO:0007669"/>
    <property type="project" value="TreeGrafter"/>
</dbReference>
<keyword evidence="3" id="KW-0633">Potassium transport</keyword>
<evidence type="ECO:0000313" key="16">
    <source>
        <dbReference type="Proteomes" id="UP001190700"/>
    </source>
</evidence>
<sequence>MSVTLKKINRKIRLLTSSSQVNGRRLIVSRLKTGPTRGHVSTDFKKHMATRSEALETSLDSHAEVAGNELEDSYEENQTAFSEAQPDNDFAKSVAAALAEESQRECQEKMNQVQELGSSKAEAASSSGCCGWLQRFRGSVWDLMSEPDSSSAAKLISIGILLLIVFSSTTFCLETMDEFDDDMSKIIFLYGEYICIAAFTLEYVVKLITAPDAWGFFKAPMNLIDLVAILPFYIEVLSQGVGGLGSTRILRVVRLVRVFRVLKLGGRFSKMQVVVSAVWDSMDMLGMLGFLLLLSMILFSTLIYYCENGVVDEPDPFRSIPSSFWWCIVTLMTVGYGDVVPNTTSGQLVASLAMLASIIILALPISVIGANFTQQWVIFKDTVKMKEQANVLEPHFKDLVRFLNEHNSVIEELMQEVRVTQGKLENLVSKIRTKLTTLQRSSVAFPDLTCESDQGACAEIDADFYKSRYLQEMLEERVKHIQLVTSEEFNNLLQVCATKHKKASKKEEEVKLMGMDVAEVNKDVKDVQKHFLASLKEDELFLHDEPASGR</sequence>
<keyword evidence="9" id="KW-0406">Ion transport</keyword>
<evidence type="ECO:0000256" key="2">
    <source>
        <dbReference type="ARBA" id="ARBA00022448"/>
    </source>
</evidence>
<dbReference type="InterPro" id="IPR027359">
    <property type="entry name" value="Volt_channel_dom_sf"/>
</dbReference>
<evidence type="ECO:0000256" key="8">
    <source>
        <dbReference type="ARBA" id="ARBA00022989"/>
    </source>
</evidence>
<keyword evidence="12" id="KW-0175">Coiled coil</keyword>
<keyword evidence="4 13" id="KW-0812">Transmembrane</keyword>
<keyword evidence="10 13" id="KW-0472">Membrane</keyword>
<keyword evidence="16" id="KW-1185">Reference proteome</keyword>
<dbReference type="InterPro" id="IPR005821">
    <property type="entry name" value="Ion_trans_dom"/>
</dbReference>
<gene>
    <name evidence="15" type="ORF">CYMTET_14045</name>
</gene>